<evidence type="ECO:0000313" key="15">
    <source>
        <dbReference type="Proteomes" id="UP000078596"/>
    </source>
</evidence>
<dbReference type="AlphaFoldDB" id="A0A191ZIH8"/>
<feature type="transmembrane region" description="Helical" evidence="12">
    <location>
        <begin position="118"/>
        <end position="141"/>
    </location>
</feature>
<dbReference type="InterPro" id="IPR047817">
    <property type="entry name" value="ABC2_TM_bact-type"/>
</dbReference>
<evidence type="ECO:0000256" key="9">
    <source>
        <dbReference type="ARBA" id="ARBA00022989"/>
    </source>
</evidence>
<evidence type="ECO:0000256" key="2">
    <source>
        <dbReference type="ARBA" id="ARBA00008394"/>
    </source>
</evidence>
<feature type="transmembrane region" description="Helical" evidence="12">
    <location>
        <begin position="72"/>
        <end position="90"/>
    </location>
</feature>
<keyword evidence="8 12" id="KW-0812">Transmembrane</keyword>
<keyword evidence="10 12" id="KW-0472">Membrane</keyword>
<gene>
    <name evidence="14" type="ORF">A9404_09940</name>
</gene>
<dbReference type="PIRSF" id="PIRSF006648">
    <property type="entry name" value="DrrB"/>
    <property type="match status" value="1"/>
</dbReference>
<evidence type="ECO:0000256" key="12">
    <source>
        <dbReference type="RuleBase" id="RU361157"/>
    </source>
</evidence>
<feature type="transmembrane region" description="Helical" evidence="12">
    <location>
        <begin position="148"/>
        <end position="172"/>
    </location>
</feature>
<keyword evidence="4 12" id="KW-0813">Transport</keyword>
<dbReference type="InterPro" id="IPR013525">
    <property type="entry name" value="ABC2_TM"/>
</dbReference>
<evidence type="ECO:0000256" key="8">
    <source>
        <dbReference type="ARBA" id="ARBA00022692"/>
    </source>
</evidence>
<comment type="function">
    <text evidence="11">Part of the ABC transporter complex NodIJ involved in the export of the nodulation factors (Nod factors), the bacterial signal molecules that induce symbiosis and subsequent nodulation induction. Nod factors are LCO (lipo-chitin oligosaccharide), a modified beta-1,4-linked N-acetylglucosamine oligosaccharide. This subunit encodes the transporter.</text>
</comment>
<comment type="similarity">
    <text evidence="2">Belongs to the ABC-2 integral membrane protein family. Lipooligosaccharide exporter (TC 3.A.1.102) subfamily.</text>
</comment>
<dbReference type="PANTHER" id="PTHR43229:SF2">
    <property type="entry name" value="NODULATION PROTEIN J"/>
    <property type="match status" value="1"/>
</dbReference>
<dbReference type="InterPro" id="IPR005981">
    <property type="entry name" value="ABC_transptNodJ"/>
</dbReference>
<dbReference type="PROSITE" id="PS51012">
    <property type="entry name" value="ABC_TM2"/>
    <property type="match status" value="1"/>
</dbReference>
<feature type="transmembrane region" description="Helical" evidence="12">
    <location>
        <begin position="234"/>
        <end position="256"/>
    </location>
</feature>
<evidence type="ECO:0000256" key="10">
    <source>
        <dbReference type="ARBA" id="ARBA00023136"/>
    </source>
</evidence>
<dbReference type="GO" id="GO:0015772">
    <property type="term" value="P:oligosaccharide transport"/>
    <property type="evidence" value="ECO:0007669"/>
    <property type="project" value="InterPro"/>
</dbReference>
<dbReference type="Pfam" id="PF01061">
    <property type="entry name" value="ABC2_membrane"/>
    <property type="match status" value="1"/>
</dbReference>
<dbReference type="GO" id="GO:0140359">
    <property type="term" value="F:ABC-type transporter activity"/>
    <property type="evidence" value="ECO:0007669"/>
    <property type="project" value="InterPro"/>
</dbReference>
<evidence type="ECO:0000256" key="7">
    <source>
        <dbReference type="ARBA" id="ARBA00022519"/>
    </source>
</evidence>
<dbReference type="STRING" id="1860122.A9404_09940"/>
<evidence type="ECO:0000256" key="3">
    <source>
        <dbReference type="ARBA" id="ARBA00011350"/>
    </source>
</evidence>
<comment type="subcellular location">
    <subcellularLocation>
        <location evidence="1 12">Cell inner membrane</location>
        <topology evidence="1 12">Multi-pass membrane protein</topology>
    </subcellularLocation>
</comment>
<comment type="subunit">
    <text evidence="3">The complex is composed of two ATP-binding proteins (NodI) and two transmembrane proteins (NodJ).</text>
</comment>
<dbReference type="NCBIfam" id="TIGR01291">
    <property type="entry name" value="nodJ"/>
    <property type="match status" value="1"/>
</dbReference>
<keyword evidence="15" id="KW-1185">Reference proteome</keyword>
<keyword evidence="7" id="KW-0997">Cell inner membrane</keyword>
<evidence type="ECO:0000256" key="5">
    <source>
        <dbReference type="ARBA" id="ARBA00022458"/>
    </source>
</evidence>
<dbReference type="PRINTS" id="PR00164">
    <property type="entry name" value="ABC2TRNSPORT"/>
</dbReference>
<dbReference type="EMBL" id="CP016027">
    <property type="protein sequence ID" value="ANJ67657.1"/>
    <property type="molecule type" value="Genomic_DNA"/>
</dbReference>
<dbReference type="Proteomes" id="UP000078596">
    <property type="component" value="Chromosome"/>
</dbReference>
<evidence type="ECO:0000256" key="1">
    <source>
        <dbReference type="ARBA" id="ARBA00004429"/>
    </source>
</evidence>
<evidence type="ECO:0000256" key="6">
    <source>
        <dbReference type="ARBA" id="ARBA00022475"/>
    </source>
</evidence>
<dbReference type="PANTHER" id="PTHR43229">
    <property type="entry name" value="NODULATION PROTEIN J"/>
    <property type="match status" value="1"/>
</dbReference>
<keyword evidence="5" id="KW-0536">Nodulation</keyword>
<name>A0A191ZIH8_9GAMM</name>
<dbReference type="OrthoDB" id="9778589at2"/>
<evidence type="ECO:0000256" key="11">
    <source>
        <dbReference type="ARBA" id="ARBA00025119"/>
    </source>
</evidence>
<evidence type="ECO:0000256" key="4">
    <source>
        <dbReference type="ARBA" id="ARBA00022448"/>
    </source>
</evidence>
<comment type="caution">
    <text evidence="12">Lacks conserved residue(s) required for the propagation of feature annotation.</text>
</comment>
<reference evidence="14 15" key="1">
    <citation type="submission" date="2016-06" db="EMBL/GenBank/DDBJ databases">
        <title>Insight into the functional genes involving in sulfur oxidation in Pearl River water.</title>
        <authorList>
            <person name="Luo J."/>
            <person name="Tan X."/>
            <person name="Lin W."/>
        </authorList>
    </citation>
    <scope>NUCLEOTIDE SEQUENCE [LARGE SCALE GENOMIC DNA]</scope>
    <source>
        <strain evidence="14 15">LS2</strain>
    </source>
</reference>
<protein>
    <recommendedName>
        <fullName evidence="12">Transport permease protein</fullName>
    </recommendedName>
</protein>
<proteinExistence type="inferred from homology"/>
<dbReference type="GO" id="GO:0043190">
    <property type="term" value="C:ATP-binding cassette (ABC) transporter complex"/>
    <property type="evidence" value="ECO:0007669"/>
    <property type="project" value="InterPro"/>
</dbReference>
<feature type="domain" description="ABC transmembrane type-2" evidence="13">
    <location>
        <begin position="32"/>
        <end position="259"/>
    </location>
</feature>
<dbReference type="InterPro" id="IPR051784">
    <property type="entry name" value="Nod_factor_ABC_transporter"/>
</dbReference>
<keyword evidence="9 12" id="KW-1133">Transmembrane helix</keyword>
<feature type="transmembrane region" description="Helical" evidence="12">
    <location>
        <begin position="178"/>
        <end position="199"/>
    </location>
</feature>
<organism evidence="14 15">
    <name type="scientific">Halothiobacillus diazotrophicus</name>
    <dbReference type="NCBI Taxonomy" id="1860122"/>
    <lineage>
        <taxon>Bacteria</taxon>
        <taxon>Pseudomonadati</taxon>
        <taxon>Pseudomonadota</taxon>
        <taxon>Gammaproteobacteria</taxon>
        <taxon>Chromatiales</taxon>
        <taxon>Halothiobacillaceae</taxon>
        <taxon>Halothiobacillus</taxon>
    </lineage>
</organism>
<evidence type="ECO:0000259" key="13">
    <source>
        <dbReference type="PROSITE" id="PS51012"/>
    </source>
</evidence>
<evidence type="ECO:0000313" key="14">
    <source>
        <dbReference type="EMBL" id="ANJ67657.1"/>
    </source>
</evidence>
<dbReference type="KEGG" id="haz:A9404_09940"/>
<keyword evidence="6 12" id="KW-1003">Cell membrane</keyword>
<dbReference type="InterPro" id="IPR000412">
    <property type="entry name" value="ABC_2_transport"/>
</dbReference>
<accession>A0A191ZIH8</accession>
<dbReference type="RefSeq" id="WP_066100953.1">
    <property type="nucleotide sequence ID" value="NZ_CP016027.1"/>
</dbReference>
<sequence>MKRSIWTFPRLRLAAFALLERNFLVWRKLIGPAIALNFGEPLIYLLGLGLGLGHLVGAVGGLPYLTFLASGVVASSAMTTVSFEGMYSVFTRMVPQKTYDAIMATPLDIDDIVLGETVWAAAKGVLSAIAILVVASLLGAVHGGWMALWAIPVVFLMGLTFAGPAIVMSAVAGSYDFFNYYFVLVVTPMFMLSGVFFPLDSFPPALLLAVQALPLTHAVALIRPLIVGQPLTDIALHLTVLSVYAVLGYYLAVVFVRRRLWV</sequence>